<accession>A0A316YN34</accession>
<evidence type="ECO:0000256" key="11">
    <source>
        <dbReference type="ARBA" id="ARBA00023306"/>
    </source>
</evidence>
<feature type="coiled-coil region" evidence="14">
    <location>
        <begin position="730"/>
        <end position="800"/>
    </location>
</feature>
<dbReference type="InterPro" id="IPR047241">
    <property type="entry name" value="KIF11-like_kin_motor_dom"/>
</dbReference>
<dbReference type="PROSITE" id="PS50067">
    <property type="entry name" value="KINESIN_MOTOR_2"/>
    <property type="match status" value="1"/>
</dbReference>
<dbReference type="InterPro" id="IPR019821">
    <property type="entry name" value="Kinesin_motor_CS"/>
</dbReference>
<dbReference type="STRING" id="215250.A0A316YN34"/>
<dbReference type="InParanoid" id="A0A316YN34"/>
<dbReference type="GO" id="GO:0007018">
    <property type="term" value="P:microtubule-based movement"/>
    <property type="evidence" value="ECO:0007669"/>
    <property type="project" value="InterPro"/>
</dbReference>
<evidence type="ECO:0000259" key="16">
    <source>
        <dbReference type="PROSITE" id="PS50067"/>
    </source>
</evidence>
<dbReference type="GO" id="GO:0008574">
    <property type="term" value="F:plus-end-directed microtubule motor activity"/>
    <property type="evidence" value="ECO:0007669"/>
    <property type="project" value="TreeGrafter"/>
</dbReference>
<dbReference type="GO" id="GO:0072686">
    <property type="term" value="C:mitotic spindle"/>
    <property type="evidence" value="ECO:0007669"/>
    <property type="project" value="TreeGrafter"/>
</dbReference>
<evidence type="ECO:0000256" key="2">
    <source>
        <dbReference type="ARBA" id="ARBA00022490"/>
    </source>
</evidence>
<feature type="domain" description="Kinesin motor" evidence="16">
    <location>
        <begin position="25"/>
        <end position="388"/>
    </location>
</feature>
<feature type="binding site" evidence="13">
    <location>
        <begin position="128"/>
        <end position="135"/>
    </location>
    <ligand>
        <name>ATP</name>
        <dbReference type="ChEBI" id="CHEBI:30616"/>
    </ligand>
</feature>
<dbReference type="GO" id="GO:0051301">
    <property type="term" value="P:cell division"/>
    <property type="evidence" value="ECO:0007669"/>
    <property type="project" value="UniProtKB-KW"/>
</dbReference>
<comment type="subcellular location">
    <subcellularLocation>
        <location evidence="1">Cytoplasm</location>
        <location evidence="1">Cytoskeleton</location>
    </subcellularLocation>
</comment>
<dbReference type="SMART" id="SM00129">
    <property type="entry name" value="KISc"/>
    <property type="match status" value="1"/>
</dbReference>
<evidence type="ECO:0000256" key="10">
    <source>
        <dbReference type="ARBA" id="ARBA00023212"/>
    </source>
</evidence>
<evidence type="ECO:0000256" key="8">
    <source>
        <dbReference type="ARBA" id="ARBA00023054"/>
    </source>
</evidence>
<evidence type="ECO:0000256" key="9">
    <source>
        <dbReference type="ARBA" id="ARBA00023175"/>
    </source>
</evidence>
<dbReference type="GO" id="GO:0005524">
    <property type="term" value="F:ATP binding"/>
    <property type="evidence" value="ECO:0007669"/>
    <property type="project" value="UniProtKB-UniRule"/>
</dbReference>
<dbReference type="PROSITE" id="PS00411">
    <property type="entry name" value="KINESIN_MOTOR_1"/>
    <property type="match status" value="1"/>
</dbReference>
<name>A0A316YN34_9BASI</name>
<dbReference type="Gene3D" id="3.40.850.10">
    <property type="entry name" value="Kinesin motor domain"/>
    <property type="match status" value="1"/>
</dbReference>
<dbReference type="InterPro" id="IPR027417">
    <property type="entry name" value="P-loop_NTPase"/>
</dbReference>
<keyword evidence="7 13" id="KW-0067">ATP-binding</keyword>
<dbReference type="InterPro" id="IPR001752">
    <property type="entry name" value="Kinesin_motor_dom"/>
</dbReference>
<dbReference type="GeneID" id="37040770"/>
<evidence type="ECO:0000256" key="13">
    <source>
        <dbReference type="PROSITE-ProRule" id="PRU00283"/>
    </source>
</evidence>
<evidence type="ECO:0000256" key="6">
    <source>
        <dbReference type="ARBA" id="ARBA00022776"/>
    </source>
</evidence>
<dbReference type="Proteomes" id="UP000245768">
    <property type="component" value="Unassembled WGS sequence"/>
</dbReference>
<dbReference type="CDD" id="cd01364">
    <property type="entry name" value="KISc_BimC_Eg5"/>
    <property type="match status" value="1"/>
</dbReference>
<feature type="region of interest" description="Disordered" evidence="15">
    <location>
        <begin position="1"/>
        <end position="22"/>
    </location>
</feature>
<dbReference type="OrthoDB" id="3176171at2759"/>
<evidence type="ECO:0000256" key="3">
    <source>
        <dbReference type="ARBA" id="ARBA00022618"/>
    </source>
</evidence>
<comment type="similarity">
    <text evidence="12">Belongs to the TRAFAC class myosin-kinesin ATPase superfamily. Kinesin family. KIN-5/BimC subfamily.</text>
</comment>
<gene>
    <name evidence="17" type="ORF">FA10DRAFT_231381</name>
</gene>
<dbReference type="GO" id="GO:0008017">
    <property type="term" value="F:microtubule binding"/>
    <property type="evidence" value="ECO:0007669"/>
    <property type="project" value="InterPro"/>
</dbReference>
<keyword evidence="18" id="KW-1185">Reference proteome</keyword>
<evidence type="ECO:0000313" key="18">
    <source>
        <dbReference type="Proteomes" id="UP000245768"/>
    </source>
</evidence>
<proteinExistence type="inferred from homology"/>
<dbReference type="GO" id="GO:0005876">
    <property type="term" value="C:spindle microtubule"/>
    <property type="evidence" value="ECO:0007669"/>
    <property type="project" value="TreeGrafter"/>
</dbReference>
<dbReference type="InterPro" id="IPR036961">
    <property type="entry name" value="Kinesin_motor_dom_sf"/>
</dbReference>
<evidence type="ECO:0000256" key="5">
    <source>
        <dbReference type="ARBA" id="ARBA00022741"/>
    </source>
</evidence>
<dbReference type="PRINTS" id="PR00380">
    <property type="entry name" value="KINESINHEAVY"/>
</dbReference>
<keyword evidence="6" id="KW-0498">Mitosis</keyword>
<keyword evidence="4" id="KW-0493">Microtubule</keyword>
<dbReference type="GO" id="GO:0005634">
    <property type="term" value="C:nucleus"/>
    <property type="evidence" value="ECO:0007669"/>
    <property type="project" value="TreeGrafter"/>
</dbReference>
<evidence type="ECO:0000256" key="14">
    <source>
        <dbReference type="SAM" id="Coils"/>
    </source>
</evidence>
<dbReference type="InterPro" id="IPR047149">
    <property type="entry name" value="KIF11-like"/>
</dbReference>
<evidence type="ECO:0000313" key="17">
    <source>
        <dbReference type="EMBL" id="PWN89165.1"/>
    </source>
</evidence>
<organism evidence="17 18">
    <name type="scientific">Acaromyces ingoldii</name>
    <dbReference type="NCBI Taxonomy" id="215250"/>
    <lineage>
        <taxon>Eukaryota</taxon>
        <taxon>Fungi</taxon>
        <taxon>Dikarya</taxon>
        <taxon>Basidiomycota</taxon>
        <taxon>Ustilaginomycotina</taxon>
        <taxon>Exobasidiomycetes</taxon>
        <taxon>Exobasidiales</taxon>
        <taxon>Cryptobasidiaceae</taxon>
        <taxon>Acaromyces</taxon>
    </lineage>
</organism>
<evidence type="ECO:0000256" key="12">
    <source>
        <dbReference type="ARBA" id="ARBA00034704"/>
    </source>
</evidence>
<dbReference type="GO" id="GO:0000073">
    <property type="term" value="P:initial mitotic spindle pole body separation"/>
    <property type="evidence" value="ECO:0007669"/>
    <property type="project" value="UniProtKB-ARBA"/>
</dbReference>
<feature type="coiled-coil region" evidence="14">
    <location>
        <begin position="448"/>
        <end position="527"/>
    </location>
</feature>
<dbReference type="FunCoup" id="A0A316YN34">
    <property type="interactions" value="514"/>
</dbReference>
<reference evidence="17 18" key="1">
    <citation type="journal article" date="2018" name="Mol. Biol. Evol.">
        <title>Broad Genomic Sampling Reveals a Smut Pathogenic Ancestry of the Fungal Clade Ustilaginomycotina.</title>
        <authorList>
            <person name="Kijpornyongpan T."/>
            <person name="Mondo S.J."/>
            <person name="Barry K."/>
            <person name="Sandor L."/>
            <person name="Lee J."/>
            <person name="Lipzen A."/>
            <person name="Pangilinan J."/>
            <person name="LaButti K."/>
            <person name="Hainaut M."/>
            <person name="Henrissat B."/>
            <person name="Grigoriev I.V."/>
            <person name="Spatafora J.W."/>
            <person name="Aime M.C."/>
        </authorList>
    </citation>
    <scope>NUCLEOTIDE SEQUENCE [LARGE SCALE GENOMIC DNA]</scope>
    <source>
        <strain evidence="17 18">MCA 4198</strain>
    </source>
</reference>
<dbReference type="EMBL" id="KZ819637">
    <property type="protein sequence ID" value="PWN89165.1"/>
    <property type="molecule type" value="Genomic_DNA"/>
</dbReference>
<evidence type="ECO:0000256" key="1">
    <source>
        <dbReference type="ARBA" id="ARBA00004245"/>
    </source>
</evidence>
<evidence type="ECO:0000256" key="7">
    <source>
        <dbReference type="ARBA" id="ARBA00022840"/>
    </source>
</evidence>
<dbReference type="FunFam" id="3.40.850.10:FF:000051">
    <property type="entry name" value="Kinesin-like protein bimC"/>
    <property type="match status" value="1"/>
</dbReference>
<dbReference type="SUPFAM" id="SSF52540">
    <property type="entry name" value="P-loop containing nucleoside triphosphate hydrolases"/>
    <property type="match status" value="1"/>
</dbReference>
<dbReference type="PANTHER" id="PTHR47970:SF12">
    <property type="entry name" value="KINESIN FAMILY MEMBER 11"/>
    <property type="match status" value="1"/>
</dbReference>
<keyword evidence="3" id="KW-0132">Cell division</keyword>
<dbReference type="RefSeq" id="XP_025376363.1">
    <property type="nucleotide sequence ID" value="XM_025518854.1"/>
</dbReference>
<keyword evidence="2" id="KW-0963">Cytoplasm</keyword>
<keyword evidence="11" id="KW-0131">Cell cycle</keyword>
<dbReference type="PANTHER" id="PTHR47970">
    <property type="entry name" value="KINESIN-LIKE PROTEIN KIF11"/>
    <property type="match status" value="1"/>
</dbReference>
<dbReference type="Pfam" id="PF00225">
    <property type="entry name" value="Kinesin"/>
    <property type="match status" value="1"/>
</dbReference>
<keyword evidence="5 13" id="KW-0547">Nucleotide-binding</keyword>
<keyword evidence="8 14" id="KW-0175">Coiled coil</keyword>
<feature type="compositionally biased region" description="Acidic residues" evidence="15">
    <location>
        <begin position="1026"/>
        <end position="1046"/>
    </location>
</feature>
<evidence type="ECO:0000256" key="15">
    <source>
        <dbReference type="SAM" id="MobiDB-lite"/>
    </source>
</evidence>
<keyword evidence="10" id="KW-0206">Cytoskeleton</keyword>
<dbReference type="AlphaFoldDB" id="A0A316YN34"/>
<feature type="region of interest" description="Disordered" evidence="15">
    <location>
        <begin position="1026"/>
        <end position="1157"/>
    </location>
</feature>
<sequence length="1157" mass="127069">MRQAGVRTDGVGGSQLRQRGDDESNIQVVVRVRCVAPVSPILATSGPHCHAINVAMEVPQVSSSASSAASTSVKSSLVADEAERREKVYNFDHVFGPEADQGMVYKNVVGPILEEVKSGYNCTVFAYGQTGTGKTHTMEGDLTPHMGGTYSLEAGVIPRTLYRLFHDLESEANEFSVHASFVELYNEELRDLLNNEAPTPLGAGGSGGGSGLKMFEDPKGRGVRIQGLEDTPLRDAQHGLALLRKGAQKRQIAATKCNESSSRSHSVFSLTVHIKETTSKGEDMLRTGKLNLVDLAGSENIGRSGAENKRAREAGIINQSLLTLGRVINALVEKSSHIPYRESKLTRLLQESLGGRTKTCIIATVSPEKANMEETLSTLDYALRAKSIRNRPEMNQRMTRAALIKEYVNEIERLKGDLLASREKNGIYHSFESWSAMQDEQEGAKKQIEELRRSDEVIKSKMNSLQEQFDQNMQLLVKRENESKAVKQESAERRAEVDRLTQRLDELRRAEEEERTLSQAYARSEAKLNVAASNLKALLDNSKTDVDGLFAKLHRKSQVEARVSGKVVELQSSLKELATEMGSGLAGFGQMHEDFTTQLATRLHTFSQSQEGLVQEQLQSLDEKLQTIRQQVQQAHGSSDQQRATLDGIASDLDAARGGLLSATEARTKSLREGCKTLLEQVAASNGPAVETVKRSLARMSDVMATIVKGSHAHLGESKERLEGLSSVVDARAQDEIRRLEGQNEQLKKLLSLERQRSSDAKAKITSLLSGLFDERDKALDEVVDAMQSSNKEAQRHTQEFVQAHSVALEEVQEGAHRFHHEIDEAGQDSHKDRIKAERVVDKADESLRAKLTDFVERDFSRLVEEELKDVQEATEGVSKGVVALRDEADAGATSRRTEIESFGKDVEELCGEAGQGFETLLNDARGMTSEAADALDEQYNARHAFEDATKEQIERLRSHGDRSDVVVKDVSTGATPEKRKWQEADKGWQLVPKSRALAIKQHRRRLEAAELAGVTSISVAFSDGSEDEMGALSGEEAEREEEEVEGGLGLLGDGDETFTERNLAKKKQRGRSTSRSTSPVVSKKRAAIASLGLGLGPGPGHHQQHHHHNQPRAVAVPLRETDGNRVMSGNHAPAPVLHKGRPTSSADAIAAKRVRR</sequence>
<protein>
    <submittedName>
        <fullName evidence="17">Kinesin-domain-containing protein</fullName>
    </submittedName>
</protein>
<keyword evidence="9 13" id="KW-0505">Motor protein</keyword>
<evidence type="ECO:0000256" key="4">
    <source>
        <dbReference type="ARBA" id="ARBA00022701"/>
    </source>
</evidence>